<keyword evidence="4 7" id="KW-0812">Transmembrane</keyword>
<evidence type="ECO:0000313" key="10">
    <source>
        <dbReference type="EMBL" id="MFB9838127.1"/>
    </source>
</evidence>
<gene>
    <name evidence="10" type="ORF">ACFFNX_38785</name>
</gene>
<evidence type="ECO:0000256" key="5">
    <source>
        <dbReference type="ARBA" id="ARBA00022989"/>
    </source>
</evidence>
<feature type="domain" description="NADH:quinone oxidoreductase/Mrp antiporter transmembrane" evidence="9">
    <location>
        <begin position="126"/>
        <end position="411"/>
    </location>
</feature>
<dbReference type="RefSeq" id="WP_378211109.1">
    <property type="nucleotide sequence ID" value="NZ_JBHLZP010000467.1"/>
</dbReference>
<feature type="transmembrane region" description="Helical" evidence="8">
    <location>
        <begin position="320"/>
        <end position="341"/>
    </location>
</feature>
<dbReference type="EMBL" id="JBHLZP010000467">
    <property type="protein sequence ID" value="MFB9838127.1"/>
    <property type="molecule type" value="Genomic_DNA"/>
</dbReference>
<keyword evidence="3" id="KW-1003">Cell membrane</keyword>
<feature type="transmembrane region" description="Helical" evidence="8">
    <location>
        <begin position="292"/>
        <end position="314"/>
    </location>
</feature>
<evidence type="ECO:0000259" key="9">
    <source>
        <dbReference type="Pfam" id="PF00361"/>
    </source>
</evidence>
<keyword evidence="5 8" id="KW-1133">Transmembrane helix</keyword>
<protein>
    <submittedName>
        <fullName evidence="10">Monovalent cation/H+ antiporter subunit D family protein</fullName>
    </submittedName>
</protein>
<comment type="caution">
    <text evidence="10">The sequence shown here is derived from an EMBL/GenBank/DDBJ whole genome shotgun (WGS) entry which is preliminary data.</text>
</comment>
<comment type="similarity">
    <text evidence="2">Belongs to the CPA3 antiporters (TC 2.A.63) subunit D family.</text>
</comment>
<feature type="transmembrane region" description="Helical" evidence="8">
    <location>
        <begin position="362"/>
        <end position="380"/>
    </location>
</feature>
<feature type="transmembrane region" description="Helical" evidence="8">
    <location>
        <begin position="35"/>
        <end position="56"/>
    </location>
</feature>
<evidence type="ECO:0000256" key="2">
    <source>
        <dbReference type="ARBA" id="ARBA00005346"/>
    </source>
</evidence>
<name>A0ABV5YW38_9ACTN</name>
<feature type="transmembrane region" description="Helical" evidence="8">
    <location>
        <begin position="68"/>
        <end position="94"/>
    </location>
</feature>
<dbReference type="Proteomes" id="UP001589627">
    <property type="component" value="Unassembled WGS sequence"/>
</dbReference>
<proteinExistence type="inferred from homology"/>
<keyword evidence="6 8" id="KW-0472">Membrane</keyword>
<feature type="transmembrane region" description="Helical" evidence="8">
    <location>
        <begin position="130"/>
        <end position="147"/>
    </location>
</feature>
<feature type="transmembrane region" description="Helical" evidence="8">
    <location>
        <begin position="442"/>
        <end position="464"/>
    </location>
</feature>
<dbReference type="PRINTS" id="PR01437">
    <property type="entry name" value="NUOXDRDTASE4"/>
</dbReference>
<organism evidence="10 11">
    <name type="scientific">Actinoallomurus acaciae</name>
    <dbReference type="NCBI Taxonomy" id="502577"/>
    <lineage>
        <taxon>Bacteria</taxon>
        <taxon>Bacillati</taxon>
        <taxon>Actinomycetota</taxon>
        <taxon>Actinomycetes</taxon>
        <taxon>Streptosporangiales</taxon>
        <taxon>Thermomonosporaceae</taxon>
        <taxon>Actinoallomurus</taxon>
    </lineage>
</organism>
<comment type="subcellular location">
    <subcellularLocation>
        <location evidence="1">Cell membrane</location>
        <topology evidence="1">Multi-pass membrane protein</topology>
    </subcellularLocation>
    <subcellularLocation>
        <location evidence="7">Membrane</location>
        <topology evidence="7">Multi-pass membrane protein</topology>
    </subcellularLocation>
</comment>
<dbReference type="InterPro" id="IPR003918">
    <property type="entry name" value="NADH_UbQ_OxRdtase"/>
</dbReference>
<evidence type="ECO:0000256" key="6">
    <source>
        <dbReference type="ARBA" id="ARBA00023136"/>
    </source>
</evidence>
<feature type="transmembrane region" description="Helical" evidence="8">
    <location>
        <begin position="199"/>
        <end position="222"/>
    </location>
</feature>
<dbReference type="PANTHER" id="PTHR42703">
    <property type="entry name" value="NADH DEHYDROGENASE"/>
    <property type="match status" value="1"/>
</dbReference>
<dbReference type="Pfam" id="PF00361">
    <property type="entry name" value="Proton_antipo_M"/>
    <property type="match status" value="1"/>
</dbReference>
<evidence type="ECO:0000256" key="7">
    <source>
        <dbReference type="RuleBase" id="RU000320"/>
    </source>
</evidence>
<evidence type="ECO:0000256" key="1">
    <source>
        <dbReference type="ARBA" id="ARBA00004651"/>
    </source>
</evidence>
<evidence type="ECO:0000256" key="8">
    <source>
        <dbReference type="SAM" id="Phobius"/>
    </source>
</evidence>
<feature type="transmembrane region" description="Helical" evidence="8">
    <location>
        <begin position="400"/>
        <end position="421"/>
    </location>
</feature>
<dbReference type="PANTHER" id="PTHR42703:SF1">
    <property type="entry name" value="NA(+)_H(+) ANTIPORTER SUBUNIT D1"/>
    <property type="match status" value="1"/>
</dbReference>
<dbReference type="InterPro" id="IPR050586">
    <property type="entry name" value="CPA3_Na-H_Antiporter_D"/>
</dbReference>
<sequence length="490" mass="50447">MNGSVLPLLVAAPLLAAGLCVAVPDRRLHRAAGMAVNAGVLLAGGLLLAAGSAGAVVTQRVGEWPPGIAIVFASDAFSALLLSVSALLMLAGLALARVTGEDAHPLFTPLALALSAGVYGALLTADLFDLFVFVEVMLVPSYALLTASGERGRITAGRIYVTVSLLASTLFLAGAGFMYGVTGTVNLGELGGTARYSPAAALAGGIVLLAMAAKAAVVPLHGWLPRTYPDASPAVAVIFSGLLTKVGLYVIIRVYAVVFGGMDHYRWVIMTAALLTMVIGVLGAVGEQSMRGILSFHMVSQIGYILLGLALFTLPGLTAAIFYMVQYILVKAALLACAGGVETTYGTGRLDRLDELARRNPLPAGVFMVAALSLAGLPPLSGFVAKLSLIRAAADRSDHVAVAVATAVSLFTLLSMIKIWAGAYWGEIASGTRSGGHRHARIRWTLTAPALLLAAPSVALGIWAQPLLHVAGTAAKGLTDTSAYVRAVTR</sequence>
<evidence type="ECO:0000313" key="11">
    <source>
        <dbReference type="Proteomes" id="UP001589627"/>
    </source>
</evidence>
<feature type="transmembrane region" description="Helical" evidence="8">
    <location>
        <begin position="6"/>
        <end position="23"/>
    </location>
</feature>
<keyword evidence="11" id="KW-1185">Reference proteome</keyword>
<evidence type="ECO:0000256" key="3">
    <source>
        <dbReference type="ARBA" id="ARBA00022475"/>
    </source>
</evidence>
<reference evidence="10 11" key="1">
    <citation type="submission" date="2024-09" db="EMBL/GenBank/DDBJ databases">
        <authorList>
            <person name="Sun Q."/>
            <person name="Mori K."/>
        </authorList>
    </citation>
    <scope>NUCLEOTIDE SEQUENCE [LARGE SCALE GENOMIC DNA]</scope>
    <source>
        <strain evidence="10 11">TBRC 0563</strain>
    </source>
</reference>
<feature type="transmembrane region" description="Helical" evidence="8">
    <location>
        <begin position="159"/>
        <end position="179"/>
    </location>
</feature>
<feature type="transmembrane region" description="Helical" evidence="8">
    <location>
        <begin position="106"/>
        <end position="124"/>
    </location>
</feature>
<feature type="transmembrane region" description="Helical" evidence="8">
    <location>
        <begin position="234"/>
        <end position="258"/>
    </location>
</feature>
<accession>A0ABV5YW38</accession>
<dbReference type="InterPro" id="IPR001750">
    <property type="entry name" value="ND/Mrp_TM"/>
</dbReference>
<evidence type="ECO:0000256" key="4">
    <source>
        <dbReference type="ARBA" id="ARBA00022692"/>
    </source>
</evidence>
<feature type="transmembrane region" description="Helical" evidence="8">
    <location>
        <begin position="264"/>
        <end position="285"/>
    </location>
</feature>